<dbReference type="SMART" id="SM00906">
    <property type="entry name" value="Fungal_trans"/>
    <property type="match status" value="1"/>
</dbReference>
<gene>
    <name evidence="6" type="ORF">SLS63_011379</name>
</gene>
<evidence type="ECO:0000256" key="2">
    <source>
        <dbReference type="ARBA" id="ARBA00022723"/>
    </source>
</evidence>
<feature type="region of interest" description="Disordered" evidence="4">
    <location>
        <begin position="35"/>
        <end position="62"/>
    </location>
</feature>
<keyword evidence="3" id="KW-0539">Nucleus</keyword>
<name>A0ABR1NU72_DIAER</name>
<evidence type="ECO:0000256" key="3">
    <source>
        <dbReference type="ARBA" id="ARBA00023242"/>
    </source>
</evidence>
<feature type="compositionally biased region" description="Low complexity" evidence="4">
    <location>
        <begin position="532"/>
        <end position="546"/>
    </location>
</feature>
<feature type="compositionally biased region" description="Basic and acidic residues" evidence="4">
    <location>
        <begin position="560"/>
        <end position="570"/>
    </location>
</feature>
<dbReference type="SMART" id="SM00066">
    <property type="entry name" value="GAL4"/>
    <property type="match status" value="1"/>
</dbReference>
<comment type="subcellular location">
    <subcellularLocation>
        <location evidence="1">Nucleus</location>
    </subcellularLocation>
</comment>
<evidence type="ECO:0000313" key="7">
    <source>
        <dbReference type="Proteomes" id="UP001430848"/>
    </source>
</evidence>
<protein>
    <recommendedName>
        <fullName evidence="5">Zn(2)-C6 fungal-type domain-containing protein</fullName>
    </recommendedName>
</protein>
<dbReference type="PROSITE" id="PS50048">
    <property type="entry name" value="ZN2_CY6_FUNGAL_2"/>
    <property type="match status" value="1"/>
</dbReference>
<feature type="domain" description="Zn(2)-C6 fungal-type" evidence="5">
    <location>
        <begin position="20"/>
        <end position="49"/>
    </location>
</feature>
<dbReference type="Pfam" id="PF00172">
    <property type="entry name" value="Zn_clus"/>
    <property type="match status" value="1"/>
</dbReference>
<evidence type="ECO:0000313" key="6">
    <source>
        <dbReference type="EMBL" id="KAK7715623.1"/>
    </source>
</evidence>
<dbReference type="InterPro" id="IPR001138">
    <property type="entry name" value="Zn2Cys6_DnaBD"/>
</dbReference>
<feature type="region of interest" description="Disordered" evidence="4">
    <location>
        <begin position="532"/>
        <end position="570"/>
    </location>
</feature>
<reference evidence="6 7" key="1">
    <citation type="submission" date="2024-02" db="EMBL/GenBank/DDBJ databases">
        <title>De novo assembly and annotation of 12 fungi associated with fruit tree decline syndrome in Ontario, Canada.</title>
        <authorList>
            <person name="Sulman M."/>
            <person name="Ellouze W."/>
            <person name="Ilyukhin E."/>
        </authorList>
    </citation>
    <scope>NUCLEOTIDE SEQUENCE [LARGE SCALE GENOMIC DNA]</scope>
    <source>
        <strain evidence="6 7">M169</strain>
    </source>
</reference>
<dbReference type="InterPro" id="IPR050613">
    <property type="entry name" value="Sec_Metabolite_Reg"/>
</dbReference>
<dbReference type="PANTHER" id="PTHR31001">
    <property type="entry name" value="UNCHARACTERIZED TRANSCRIPTIONAL REGULATORY PROTEIN"/>
    <property type="match status" value="1"/>
</dbReference>
<keyword evidence="7" id="KW-1185">Reference proteome</keyword>
<dbReference type="Proteomes" id="UP001430848">
    <property type="component" value="Unassembled WGS sequence"/>
</dbReference>
<dbReference type="Pfam" id="PF04082">
    <property type="entry name" value="Fungal_trans"/>
    <property type="match status" value="1"/>
</dbReference>
<dbReference type="EMBL" id="JAKNSF020000107">
    <property type="protein sequence ID" value="KAK7715623.1"/>
    <property type="molecule type" value="Genomic_DNA"/>
</dbReference>
<accession>A0ABR1NU72</accession>
<proteinExistence type="predicted"/>
<feature type="region of interest" description="Disordered" evidence="4">
    <location>
        <begin position="178"/>
        <end position="201"/>
    </location>
</feature>
<dbReference type="CDD" id="cd00067">
    <property type="entry name" value="GAL4"/>
    <property type="match status" value="1"/>
</dbReference>
<dbReference type="CDD" id="cd12148">
    <property type="entry name" value="fungal_TF_MHR"/>
    <property type="match status" value="1"/>
</dbReference>
<keyword evidence="2" id="KW-0479">Metal-binding</keyword>
<dbReference type="PROSITE" id="PS00463">
    <property type="entry name" value="ZN2_CY6_FUNGAL_1"/>
    <property type="match status" value="1"/>
</dbReference>
<dbReference type="PANTHER" id="PTHR31001:SF57">
    <property type="entry name" value="ZN(II)2CYS6 TRANSCRIPTION FACTOR (EUROFUNG)"/>
    <property type="match status" value="1"/>
</dbReference>
<comment type="caution">
    <text evidence="6">The sequence shown here is derived from an EMBL/GenBank/DDBJ whole genome shotgun (WGS) entry which is preliminary data.</text>
</comment>
<dbReference type="InterPro" id="IPR007219">
    <property type="entry name" value="XnlR_reg_dom"/>
</dbReference>
<dbReference type="InterPro" id="IPR036864">
    <property type="entry name" value="Zn2-C6_fun-type_DNA-bd_sf"/>
</dbReference>
<dbReference type="Gene3D" id="4.10.240.10">
    <property type="entry name" value="Zn(2)-C6 fungal-type DNA-binding domain"/>
    <property type="match status" value="1"/>
</dbReference>
<evidence type="ECO:0000256" key="1">
    <source>
        <dbReference type="ARBA" id="ARBA00004123"/>
    </source>
</evidence>
<organism evidence="6 7">
    <name type="scientific">Diaporthe eres</name>
    <name type="common">Phomopsis oblonga</name>
    <dbReference type="NCBI Taxonomy" id="83184"/>
    <lineage>
        <taxon>Eukaryota</taxon>
        <taxon>Fungi</taxon>
        <taxon>Dikarya</taxon>
        <taxon>Ascomycota</taxon>
        <taxon>Pezizomycotina</taxon>
        <taxon>Sordariomycetes</taxon>
        <taxon>Sordariomycetidae</taxon>
        <taxon>Diaporthales</taxon>
        <taxon>Diaporthaceae</taxon>
        <taxon>Diaporthe</taxon>
        <taxon>Diaporthe eres species complex</taxon>
    </lineage>
</organism>
<dbReference type="SUPFAM" id="SSF57701">
    <property type="entry name" value="Zn2/Cys6 DNA-binding domain"/>
    <property type="match status" value="1"/>
</dbReference>
<feature type="compositionally biased region" description="Basic and acidic residues" evidence="4">
    <location>
        <begin position="86"/>
        <end position="99"/>
    </location>
</feature>
<evidence type="ECO:0000259" key="5">
    <source>
        <dbReference type="PROSITE" id="PS50048"/>
    </source>
</evidence>
<sequence>MAESSQPPSAAAATFPHIRSCELCRQRKVKCDRRQPCSHCTRSGQDCVYPAGPGRAPKRARRAENAQLMDKLSRLEHIIKRLASDNKGDSEAAVDHHSEEDVDQTQSTPHSSRPDGADRQQPSKSASEEPEVSGENNASLDVQFGRLVINDSKSYYVGNVLWANLANEVHGLRDMVKEAEEQSDDDETDVQPVPPDQDCGPSGSNAALFGFRALAYSLLSFHPSLPQAVNLFAVFHENVSPVIRLFHMPTLSKSYWEAIASLDSLDKNTEALLFAIYYSTTISLSNPECLSLLGVSRDAATEKYRFAVEQALARADLLNTHSMVLLQAAVLFLSALRNQDDSRTTWSLTALVFYVAQSMGLHRDGTVFGLSPFETELRRRLWWYICVLDGHSSKYQEHEANLHQFFSDTKLPLNINDGDLHPDMTDTPPERDGWTDMTFCLVRCEAINTASSTKLIGPGLQRGPWRAGGDSMSAGLGVEGRRAIVQDFVERVTDKYLRHCDPSVPVLLMSSMVIKLIFARFWLMVYRPQPGPNSNETSRENSSTPTDGRGGSSSGTAPSDPEHQRTPVDKSTRDKLFIISVEVLELSTTILTHPRLVRWAWYSRTYVQWHAIGFVLAEICCRPPSAECDRAWAAVMGVYDSGILRTNEPKGAVWKPIRRLMARARYIRGMQGRQGASAESSVVRGPVSEGWDGSQDSRGVVGGGLVHGDSASPATFSTAPLGSAVQSTTTELGPGMPGLPSSGSGDYLMELLDFPGNMGTDDFTDLGMAAGNNGFSLDMMGAGSAMDGWDGRMW</sequence>
<feature type="region of interest" description="Disordered" evidence="4">
    <location>
        <begin position="86"/>
        <end position="137"/>
    </location>
</feature>
<evidence type="ECO:0000256" key="4">
    <source>
        <dbReference type="SAM" id="MobiDB-lite"/>
    </source>
</evidence>